<keyword evidence="3" id="KW-1185">Reference proteome</keyword>
<name>A0A8H9GTL9_9DEIO</name>
<protein>
    <recommendedName>
        <fullName evidence="1">HD-GYP domain-containing protein</fullName>
    </recommendedName>
</protein>
<dbReference type="SMART" id="SM00028">
    <property type="entry name" value="TPR"/>
    <property type="match status" value="5"/>
</dbReference>
<accession>A0A8H9GTL9</accession>
<reference evidence="3" key="1">
    <citation type="journal article" date="2019" name="Int. J. Syst. Evol. Microbiol.">
        <title>The Global Catalogue of Microorganisms (GCM) 10K type strain sequencing project: providing services to taxonomists for standard genome sequencing and annotation.</title>
        <authorList>
            <consortium name="The Broad Institute Genomics Platform"/>
            <consortium name="The Broad Institute Genome Sequencing Center for Infectious Disease"/>
            <person name="Wu L."/>
            <person name="Ma J."/>
        </authorList>
    </citation>
    <scope>NUCLEOTIDE SEQUENCE [LARGE SCALE GENOMIC DNA]</scope>
    <source>
        <strain evidence="3">JCM 31047</strain>
    </source>
</reference>
<dbReference type="PANTHER" id="PTHR45228:SF8">
    <property type="entry name" value="TWO-COMPONENT RESPONSE REGULATOR-RELATED"/>
    <property type="match status" value="1"/>
</dbReference>
<dbReference type="EMBL" id="BMQG01000005">
    <property type="protein sequence ID" value="GGM41907.1"/>
    <property type="molecule type" value="Genomic_DNA"/>
</dbReference>
<dbReference type="Proteomes" id="UP000600547">
    <property type="component" value="Unassembled WGS sequence"/>
</dbReference>
<dbReference type="InterPro" id="IPR011990">
    <property type="entry name" value="TPR-like_helical_dom_sf"/>
</dbReference>
<dbReference type="InterPro" id="IPR019734">
    <property type="entry name" value="TPR_rpt"/>
</dbReference>
<dbReference type="SUPFAM" id="SSF48452">
    <property type="entry name" value="TPR-like"/>
    <property type="match status" value="2"/>
</dbReference>
<dbReference type="RefSeq" id="WP_110831644.1">
    <property type="nucleotide sequence ID" value="NZ_BMQG01000005.1"/>
</dbReference>
<dbReference type="Pfam" id="PF13487">
    <property type="entry name" value="HD_5"/>
    <property type="match status" value="1"/>
</dbReference>
<dbReference type="AlphaFoldDB" id="A0A8H9GTL9"/>
<dbReference type="InterPro" id="IPR037522">
    <property type="entry name" value="HD_GYP_dom"/>
</dbReference>
<evidence type="ECO:0000313" key="3">
    <source>
        <dbReference type="Proteomes" id="UP000600547"/>
    </source>
</evidence>
<dbReference type="PANTHER" id="PTHR45228">
    <property type="entry name" value="CYCLIC DI-GMP PHOSPHODIESTERASE TM_0186-RELATED"/>
    <property type="match status" value="1"/>
</dbReference>
<evidence type="ECO:0000259" key="1">
    <source>
        <dbReference type="PROSITE" id="PS51832"/>
    </source>
</evidence>
<dbReference type="CDD" id="cd00077">
    <property type="entry name" value="HDc"/>
    <property type="match status" value="1"/>
</dbReference>
<sequence>MWISLPCGTPDALSRTERQHWERELSRAEHQSRQARETGNDPHLAAALLTRGAALNRLGRSREALDALLESVAYLGHDPYTQACAWREAACAHLNLANDAEAQEYLALALRLARDASHLTLQLDLLDDLAALHAALGDVHAACDTLRASLHLRRQHAQPGLTRTLVRLTLTELDLPPPERPTEALTGRTRELAALAPHDPLGGESWAALAHAHLHLDDPQAALHAAAQAEPLLRASGQTRAALKVMADHARAHLRLGQPDQARHLLEAALRDPAAPTHPQEHAALHLAASELYEQLGEYARALRHHHQYHQLDRDERRAHQRERTRAAQARVALDVTRHETRLHRQRNDELEALVQARTQELRRSQRAVIDLLASAAEFRDAPLGPHTRWVGDATTAVALHLGCAPAHAEELGLAARLHDVGKIGIPDAILLKAGPLTPQERETIASHTRLGSQLLTQPGAADGGPLLRLAAQIALSHHECWDGSGYPQALRGTDIPLGGRIVRVVDTFDALVSARPYKPAWTDAEALSHLRQHAGTLFDPACVQALGDLHARGGLPARDGA</sequence>
<dbReference type="Gene3D" id="1.25.40.10">
    <property type="entry name" value="Tetratricopeptide repeat domain"/>
    <property type="match status" value="2"/>
</dbReference>
<proteinExistence type="predicted"/>
<feature type="domain" description="HD-GYP" evidence="1">
    <location>
        <begin position="362"/>
        <end position="562"/>
    </location>
</feature>
<dbReference type="InterPro" id="IPR052020">
    <property type="entry name" value="Cyclic_di-GMP/3'3'-cGAMP_PDE"/>
</dbReference>
<dbReference type="PROSITE" id="PS51832">
    <property type="entry name" value="HD_GYP"/>
    <property type="match status" value="1"/>
</dbReference>
<dbReference type="SMART" id="SM00471">
    <property type="entry name" value="HDc"/>
    <property type="match status" value="1"/>
</dbReference>
<dbReference type="Gene3D" id="1.10.3210.10">
    <property type="entry name" value="Hypothetical protein af1432"/>
    <property type="match status" value="1"/>
</dbReference>
<organism evidence="2 3">
    <name type="scientific">Deinococcus arenae</name>
    <dbReference type="NCBI Taxonomy" id="1452751"/>
    <lineage>
        <taxon>Bacteria</taxon>
        <taxon>Thermotogati</taxon>
        <taxon>Deinococcota</taxon>
        <taxon>Deinococci</taxon>
        <taxon>Deinococcales</taxon>
        <taxon>Deinococcaceae</taxon>
        <taxon>Deinococcus</taxon>
    </lineage>
</organism>
<evidence type="ECO:0000313" key="2">
    <source>
        <dbReference type="EMBL" id="GGM41907.1"/>
    </source>
</evidence>
<gene>
    <name evidence="2" type="ORF">GCM10008956_17870</name>
</gene>
<comment type="caution">
    <text evidence="2">The sequence shown here is derived from an EMBL/GenBank/DDBJ whole genome shotgun (WGS) entry which is preliminary data.</text>
</comment>
<dbReference type="SUPFAM" id="SSF109604">
    <property type="entry name" value="HD-domain/PDEase-like"/>
    <property type="match status" value="1"/>
</dbReference>
<dbReference type="InterPro" id="IPR003607">
    <property type="entry name" value="HD/PDEase_dom"/>
</dbReference>